<proteinExistence type="predicted"/>
<feature type="non-terminal residue" evidence="1">
    <location>
        <position position="123"/>
    </location>
</feature>
<reference evidence="1 2" key="1">
    <citation type="submission" date="2020-02" db="EMBL/GenBank/DDBJ databases">
        <authorList>
            <person name="Ferguson B K."/>
        </authorList>
    </citation>
    <scope>NUCLEOTIDE SEQUENCE [LARGE SCALE GENOMIC DNA]</scope>
</reference>
<name>A0A6H5GYF8_9HEMI</name>
<gene>
    <name evidence="1" type="ORF">NTEN_LOCUS14413</name>
</gene>
<evidence type="ECO:0000313" key="1">
    <source>
        <dbReference type="EMBL" id="CAB0009251.1"/>
    </source>
</evidence>
<accession>A0A6H5GYF8</accession>
<evidence type="ECO:0000313" key="2">
    <source>
        <dbReference type="Proteomes" id="UP000479000"/>
    </source>
</evidence>
<organism evidence="1 2">
    <name type="scientific">Nesidiocoris tenuis</name>
    <dbReference type="NCBI Taxonomy" id="355587"/>
    <lineage>
        <taxon>Eukaryota</taxon>
        <taxon>Metazoa</taxon>
        <taxon>Ecdysozoa</taxon>
        <taxon>Arthropoda</taxon>
        <taxon>Hexapoda</taxon>
        <taxon>Insecta</taxon>
        <taxon>Pterygota</taxon>
        <taxon>Neoptera</taxon>
        <taxon>Paraneoptera</taxon>
        <taxon>Hemiptera</taxon>
        <taxon>Heteroptera</taxon>
        <taxon>Panheteroptera</taxon>
        <taxon>Cimicomorpha</taxon>
        <taxon>Miridae</taxon>
        <taxon>Dicyphina</taxon>
        <taxon>Nesidiocoris</taxon>
    </lineage>
</organism>
<dbReference type="Proteomes" id="UP000479000">
    <property type="component" value="Unassembled WGS sequence"/>
</dbReference>
<dbReference type="AlphaFoldDB" id="A0A6H5GYF8"/>
<dbReference type="EMBL" id="CADCXU010021625">
    <property type="protein sequence ID" value="CAB0009251.1"/>
    <property type="molecule type" value="Genomic_DNA"/>
</dbReference>
<keyword evidence="2" id="KW-1185">Reference proteome</keyword>
<sequence length="123" mass="14235">MEIDLFPMEYFDASGRWLTIVDRLIRRTAIGDGVVSRSSKQTLSQVIQRFRDQERSNRLIFLARKNKIKNTKNEKKIGSRIKSLYNPPPSHGADEELTTFQPSGKIVKILKKSCCSKIFFDKQ</sequence>
<protein>
    <submittedName>
        <fullName evidence="1">Uncharacterized protein</fullName>
    </submittedName>
</protein>